<organism evidence="2 3">
    <name type="scientific">Candidatus Acetatifactor stercoripullorum</name>
    <dbReference type="NCBI Taxonomy" id="2838414"/>
    <lineage>
        <taxon>Bacteria</taxon>
        <taxon>Bacillati</taxon>
        <taxon>Bacillota</taxon>
        <taxon>Clostridia</taxon>
        <taxon>Lachnospirales</taxon>
        <taxon>Lachnospiraceae</taxon>
        <taxon>Acetatifactor</taxon>
    </lineage>
</organism>
<evidence type="ECO:0000313" key="3">
    <source>
        <dbReference type="Proteomes" id="UP000824265"/>
    </source>
</evidence>
<comment type="caution">
    <text evidence="2">The sequence shown here is derived from an EMBL/GenBank/DDBJ whole genome shotgun (WGS) entry which is preliminary data.</text>
</comment>
<accession>A0A9D1R6T2</accession>
<reference evidence="2" key="2">
    <citation type="submission" date="2021-04" db="EMBL/GenBank/DDBJ databases">
        <authorList>
            <person name="Gilroy R."/>
        </authorList>
    </citation>
    <scope>NUCLEOTIDE SEQUENCE</scope>
    <source>
        <strain evidence="2">CHK195-6426</strain>
    </source>
</reference>
<dbReference type="Proteomes" id="UP000824265">
    <property type="component" value="Unassembled WGS sequence"/>
</dbReference>
<reference evidence="2" key="1">
    <citation type="journal article" date="2021" name="PeerJ">
        <title>Extensive microbial diversity within the chicken gut microbiome revealed by metagenomics and culture.</title>
        <authorList>
            <person name="Gilroy R."/>
            <person name="Ravi A."/>
            <person name="Getino M."/>
            <person name="Pursley I."/>
            <person name="Horton D.L."/>
            <person name="Alikhan N.F."/>
            <person name="Baker D."/>
            <person name="Gharbi K."/>
            <person name="Hall N."/>
            <person name="Watson M."/>
            <person name="Adriaenssens E.M."/>
            <person name="Foster-Nyarko E."/>
            <person name="Jarju S."/>
            <person name="Secka A."/>
            <person name="Antonio M."/>
            <person name="Oren A."/>
            <person name="Chaudhuri R.R."/>
            <person name="La Ragione R."/>
            <person name="Hildebrand F."/>
            <person name="Pallen M.J."/>
        </authorList>
    </citation>
    <scope>NUCLEOTIDE SEQUENCE</scope>
    <source>
        <strain evidence="2">CHK195-6426</strain>
    </source>
</reference>
<dbReference type="InterPro" id="IPR025159">
    <property type="entry name" value="AbiEi_N"/>
</dbReference>
<name>A0A9D1R6T2_9FIRM</name>
<feature type="domain" description="AbiEi antitoxin N-terminal" evidence="1">
    <location>
        <begin position="5"/>
        <end position="52"/>
    </location>
</feature>
<evidence type="ECO:0000259" key="1">
    <source>
        <dbReference type="Pfam" id="PF13338"/>
    </source>
</evidence>
<dbReference type="AlphaFoldDB" id="A0A9D1R6T2"/>
<proteinExistence type="predicted"/>
<dbReference type="EMBL" id="DXGH01000057">
    <property type="protein sequence ID" value="HIW81954.1"/>
    <property type="molecule type" value="Genomic_DNA"/>
</dbReference>
<protein>
    <submittedName>
        <fullName evidence="2">Type IV toxin-antitoxin system AbiEi family antitoxin domain-containing protein</fullName>
    </submittedName>
</protein>
<gene>
    <name evidence="2" type="ORF">H9742_10655</name>
</gene>
<sequence>MKQNTIEKLLAENNGILRTADVVAIGISKETFYKYVKSANLEKAAHGIYLSPDCLTDEMYLLQAQFPKAVYSHEAALYLHDLAEREPIPFSVTVPSSYNSGGLVKKGVKVYYVKPEWYGMGICETQTPGGHVVKAYDMERTICDILRKRADMDIAVLNYAIREYMKRKDKRISVLSHYAVALHIEKQMRETMGVLF</sequence>
<dbReference type="Pfam" id="PF13338">
    <property type="entry name" value="AbiEi_4"/>
    <property type="match status" value="1"/>
</dbReference>
<evidence type="ECO:0000313" key="2">
    <source>
        <dbReference type="EMBL" id="HIW81954.1"/>
    </source>
</evidence>